<evidence type="ECO:0000313" key="2">
    <source>
        <dbReference type="Proteomes" id="UP001163046"/>
    </source>
</evidence>
<dbReference type="EMBL" id="MU826829">
    <property type="protein sequence ID" value="KAJ7374111.1"/>
    <property type="molecule type" value="Genomic_DNA"/>
</dbReference>
<organism evidence="1 2">
    <name type="scientific">Desmophyllum pertusum</name>
    <dbReference type="NCBI Taxonomy" id="174260"/>
    <lineage>
        <taxon>Eukaryota</taxon>
        <taxon>Metazoa</taxon>
        <taxon>Cnidaria</taxon>
        <taxon>Anthozoa</taxon>
        <taxon>Hexacorallia</taxon>
        <taxon>Scleractinia</taxon>
        <taxon>Caryophylliina</taxon>
        <taxon>Caryophylliidae</taxon>
        <taxon>Desmophyllum</taxon>
    </lineage>
</organism>
<reference evidence="1" key="1">
    <citation type="submission" date="2023-01" db="EMBL/GenBank/DDBJ databases">
        <title>Genome assembly of the deep-sea coral Lophelia pertusa.</title>
        <authorList>
            <person name="Herrera S."/>
            <person name="Cordes E."/>
        </authorList>
    </citation>
    <scope>NUCLEOTIDE SEQUENCE</scope>
    <source>
        <strain evidence="1">USNM1676648</strain>
        <tissue evidence="1">Polyp</tissue>
    </source>
</reference>
<gene>
    <name evidence="1" type="ORF">OS493_009448</name>
</gene>
<dbReference type="Proteomes" id="UP001163046">
    <property type="component" value="Unassembled WGS sequence"/>
</dbReference>
<proteinExistence type="predicted"/>
<sequence>MKVVGIFPACAVNGPRYKAICKNSSHASHAFVYPNAKRPADYAAEANWHVSLKAGDAEDMDRLNNLHTIQHSRNLI</sequence>
<dbReference type="AlphaFoldDB" id="A0A9X0CSQ4"/>
<evidence type="ECO:0000313" key="1">
    <source>
        <dbReference type="EMBL" id="KAJ7374111.1"/>
    </source>
</evidence>
<comment type="caution">
    <text evidence="1">The sequence shown here is derived from an EMBL/GenBank/DDBJ whole genome shotgun (WGS) entry which is preliminary data.</text>
</comment>
<name>A0A9X0CSQ4_9CNID</name>
<keyword evidence="2" id="KW-1185">Reference proteome</keyword>
<accession>A0A9X0CSQ4</accession>
<protein>
    <submittedName>
        <fullName evidence="1">Uncharacterized protein</fullName>
    </submittedName>
</protein>